<dbReference type="OrthoDB" id="4776947at2759"/>
<comment type="caution">
    <text evidence="3">The sequence shown here is derived from an EMBL/GenBank/DDBJ whole genome shotgun (WGS) entry which is preliminary data.</text>
</comment>
<feature type="signal peptide" evidence="2">
    <location>
        <begin position="1"/>
        <end position="21"/>
    </location>
</feature>
<gene>
    <name evidence="3" type="ORF">N7498_010061</name>
</gene>
<keyword evidence="2" id="KW-0732">Signal</keyword>
<evidence type="ECO:0008006" key="5">
    <source>
        <dbReference type="Google" id="ProtNLM"/>
    </source>
</evidence>
<evidence type="ECO:0000256" key="2">
    <source>
        <dbReference type="SAM" id="SignalP"/>
    </source>
</evidence>
<name>A0A9W9J893_9EURO</name>
<dbReference type="RefSeq" id="XP_058304016.1">
    <property type="nucleotide sequence ID" value="XM_058457117.1"/>
</dbReference>
<feature type="chain" id="PRO_5040993639" description="GPI anchored cell wall protein" evidence="2">
    <location>
        <begin position="22"/>
        <end position="162"/>
    </location>
</feature>
<proteinExistence type="predicted"/>
<reference evidence="3" key="2">
    <citation type="journal article" date="2023" name="IMA Fungus">
        <title>Comparative genomic study of the Penicillium genus elucidates a diverse pangenome and 15 lateral gene transfer events.</title>
        <authorList>
            <person name="Petersen C."/>
            <person name="Sorensen T."/>
            <person name="Nielsen M.R."/>
            <person name="Sondergaard T.E."/>
            <person name="Sorensen J.L."/>
            <person name="Fitzpatrick D.A."/>
            <person name="Frisvad J.C."/>
            <person name="Nielsen K.L."/>
        </authorList>
    </citation>
    <scope>NUCLEOTIDE SEQUENCE</scope>
    <source>
        <strain evidence="3">IBT 15544</strain>
    </source>
</reference>
<dbReference type="EMBL" id="JAPQKR010000016">
    <property type="protein sequence ID" value="KAJ5191076.1"/>
    <property type="molecule type" value="Genomic_DNA"/>
</dbReference>
<accession>A0A9W9J893</accession>
<evidence type="ECO:0000313" key="3">
    <source>
        <dbReference type="EMBL" id="KAJ5191076.1"/>
    </source>
</evidence>
<feature type="compositionally biased region" description="Low complexity" evidence="1">
    <location>
        <begin position="115"/>
        <end position="133"/>
    </location>
</feature>
<evidence type="ECO:0000313" key="4">
    <source>
        <dbReference type="Proteomes" id="UP001150904"/>
    </source>
</evidence>
<evidence type="ECO:0000256" key="1">
    <source>
        <dbReference type="SAM" id="MobiDB-lite"/>
    </source>
</evidence>
<protein>
    <recommendedName>
        <fullName evidence="5">GPI anchored cell wall protein</fullName>
    </recommendedName>
</protein>
<feature type="region of interest" description="Disordered" evidence="1">
    <location>
        <begin position="115"/>
        <end position="134"/>
    </location>
</feature>
<organism evidence="3 4">
    <name type="scientific">Penicillium cinerascens</name>
    <dbReference type="NCBI Taxonomy" id="70096"/>
    <lineage>
        <taxon>Eukaryota</taxon>
        <taxon>Fungi</taxon>
        <taxon>Dikarya</taxon>
        <taxon>Ascomycota</taxon>
        <taxon>Pezizomycotina</taxon>
        <taxon>Eurotiomycetes</taxon>
        <taxon>Eurotiomycetidae</taxon>
        <taxon>Eurotiales</taxon>
        <taxon>Aspergillaceae</taxon>
        <taxon>Penicillium</taxon>
    </lineage>
</organism>
<dbReference type="Proteomes" id="UP001150904">
    <property type="component" value="Unassembled WGS sequence"/>
</dbReference>
<keyword evidence="4" id="KW-1185">Reference proteome</keyword>
<dbReference type="GeneID" id="83184418"/>
<dbReference type="AlphaFoldDB" id="A0A9W9J893"/>
<sequence>MFFKKSTFALAFVALASIASAATTPACLLSVIGDTNNPANLVAICGDDAKKTESAISDQCGSGADSALKFFANTCTENGHKVVISDSSNSTSTSGSATATGTGFTTAVSTSGSQATGSGSGASNTSSSSAPGAVHTGAAISDRQLSGTTLAAAVFVGVAAWL</sequence>
<reference evidence="3" key="1">
    <citation type="submission" date="2022-12" db="EMBL/GenBank/DDBJ databases">
        <authorList>
            <person name="Petersen C."/>
        </authorList>
    </citation>
    <scope>NUCLEOTIDE SEQUENCE</scope>
    <source>
        <strain evidence="3">IBT 15544</strain>
    </source>
</reference>